<sequence length="326" mass="37001">MYGSDVALSYFKFLTLLLLATLYCSADVRVVGGEEPEEKLPYKQYFSEQKYQVPFKTRISEPLRDGQTVHAVGKTKLFPKRVVINFHQGGNDLDDMPLHLSIRWDEGIFSGNVVFNTFSRRNWSEVEERVSSPFRADDEFDIRIRILPGQFQVFGNRVKLGTFQQRAPVTGVNHISIVGDLESLRLFHYGGTSFPNPYNAIANLAPYKRLDLSALPTGNRVNVSLYKGNNKDIALHVSFRYKEGAIVRNAMSALRWGEEERDGGFPLAKGDIFDLTIVHEPVHFLLILNGKKFCTFTHRLPDYGDIKTLEVDGTVELHTVTINNAR</sequence>
<dbReference type="PANTHER" id="PTHR11346">
    <property type="entry name" value="GALECTIN"/>
    <property type="match status" value="1"/>
</dbReference>
<name>A0A2L0VDL8_HETAV</name>
<feature type="chain" id="PRO_5014921181" description="Galectin" evidence="3">
    <location>
        <begin position="27"/>
        <end position="326"/>
    </location>
</feature>
<dbReference type="EMBL" id="MG525224">
    <property type="protein sequence ID" value="AVA09689.1"/>
    <property type="molecule type" value="Genomic_DNA"/>
</dbReference>
<dbReference type="SMART" id="SM00908">
    <property type="entry name" value="Gal-bind_lectin"/>
    <property type="match status" value="2"/>
</dbReference>
<dbReference type="Pfam" id="PF00337">
    <property type="entry name" value="Gal-bind_lectin"/>
    <property type="match status" value="2"/>
</dbReference>
<keyword evidence="3" id="KW-0732">Signal</keyword>
<dbReference type="GO" id="GO:0030246">
    <property type="term" value="F:carbohydrate binding"/>
    <property type="evidence" value="ECO:0007669"/>
    <property type="project" value="UniProtKB-UniRule"/>
</dbReference>
<dbReference type="InterPro" id="IPR001079">
    <property type="entry name" value="Galectin_CRD"/>
</dbReference>
<protein>
    <recommendedName>
        <fullName evidence="2">Galectin</fullName>
    </recommendedName>
</protein>
<evidence type="ECO:0000256" key="1">
    <source>
        <dbReference type="ARBA" id="ARBA00022734"/>
    </source>
</evidence>
<dbReference type="Gene3D" id="2.60.120.200">
    <property type="match status" value="2"/>
</dbReference>
<dbReference type="InterPro" id="IPR013320">
    <property type="entry name" value="ConA-like_dom_sf"/>
</dbReference>
<feature type="domain" description="Galectin" evidence="4">
    <location>
        <begin position="196"/>
        <end position="323"/>
    </location>
</feature>
<evidence type="ECO:0000256" key="3">
    <source>
        <dbReference type="SAM" id="SignalP"/>
    </source>
</evidence>
<organism evidence="5">
    <name type="scientific">Heterodera avenae</name>
    <name type="common">Cereal cyst nematode worm</name>
    <dbReference type="NCBI Taxonomy" id="34510"/>
    <lineage>
        <taxon>Eukaryota</taxon>
        <taxon>Metazoa</taxon>
        <taxon>Ecdysozoa</taxon>
        <taxon>Nematoda</taxon>
        <taxon>Chromadorea</taxon>
        <taxon>Rhabditida</taxon>
        <taxon>Tylenchina</taxon>
        <taxon>Tylenchomorpha</taxon>
        <taxon>Tylenchoidea</taxon>
        <taxon>Heteroderidae</taxon>
        <taxon>Heteroderinae</taxon>
        <taxon>Heterodera</taxon>
    </lineage>
</organism>
<keyword evidence="1 2" id="KW-0430">Lectin</keyword>
<reference evidence="5" key="1">
    <citation type="journal article" date="2018" name="Front. Plant Sci.">
        <title>Large-Scale Identification and Characterization of Heterodera avenae Putative Effectors Suppressing or Inducing Cell Death in Nicotiana benthamiana.</title>
        <authorList>
            <person name="Chen C."/>
            <person name="Chen Y."/>
            <person name="Jian H."/>
            <person name="Yang D."/>
            <person name="Dai Y."/>
            <person name="Pan L."/>
            <person name="Shi F."/>
            <person name="Yang S."/>
            <person name="Liu Q."/>
        </authorList>
    </citation>
    <scope>NUCLEOTIDE SEQUENCE</scope>
    <source>
        <strain evidence="5">Isotig16028</strain>
    </source>
</reference>
<proteinExistence type="predicted"/>
<dbReference type="PANTHER" id="PTHR11346:SF180">
    <property type="entry name" value="GALECTIN"/>
    <property type="match status" value="1"/>
</dbReference>
<evidence type="ECO:0000256" key="2">
    <source>
        <dbReference type="RuleBase" id="RU102079"/>
    </source>
</evidence>
<evidence type="ECO:0000259" key="4">
    <source>
        <dbReference type="PROSITE" id="PS51304"/>
    </source>
</evidence>
<dbReference type="AlphaFoldDB" id="A0A2L0VDL8"/>
<feature type="signal peptide" evidence="3">
    <location>
        <begin position="1"/>
        <end position="26"/>
    </location>
</feature>
<dbReference type="CDD" id="cd00070">
    <property type="entry name" value="GLECT"/>
    <property type="match status" value="2"/>
</dbReference>
<evidence type="ECO:0000313" key="5">
    <source>
        <dbReference type="EMBL" id="AVA09689.1"/>
    </source>
</evidence>
<dbReference type="SUPFAM" id="SSF49899">
    <property type="entry name" value="Concanavalin A-like lectins/glucanases"/>
    <property type="match status" value="2"/>
</dbReference>
<dbReference type="InterPro" id="IPR044156">
    <property type="entry name" value="Galectin-like"/>
</dbReference>
<dbReference type="PROSITE" id="PS51304">
    <property type="entry name" value="GALECTIN"/>
    <property type="match status" value="2"/>
</dbReference>
<feature type="domain" description="Galectin" evidence="4">
    <location>
        <begin position="55"/>
        <end position="190"/>
    </location>
</feature>
<dbReference type="SMART" id="SM00276">
    <property type="entry name" value="GLECT"/>
    <property type="match status" value="2"/>
</dbReference>
<accession>A0A2L0VDL8</accession>